<evidence type="ECO:0000256" key="1">
    <source>
        <dbReference type="SAM" id="MobiDB-lite"/>
    </source>
</evidence>
<reference evidence="2 3" key="2">
    <citation type="journal article" date="2016" name="Genome Announc.">
        <title>Complete Genome Sequence of Streptomyces ambofaciens DSM 40697, a Paradigm for Genome Plasticity Studies.</title>
        <authorList>
            <person name="Thibessard A."/>
            <person name="Leblond P."/>
        </authorList>
    </citation>
    <scope>NUCLEOTIDE SEQUENCE [LARGE SCALE GENOMIC DNA]</scope>
    <source>
        <strain evidence="2 3">DSM 40697</strain>
    </source>
</reference>
<dbReference type="Proteomes" id="UP000076720">
    <property type="component" value="Chromosome"/>
</dbReference>
<keyword evidence="3" id="KW-1185">Reference proteome</keyword>
<evidence type="ECO:0000313" key="2">
    <source>
        <dbReference type="EMBL" id="ANB09865.1"/>
    </source>
</evidence>
<evidence type="ECO:0008006" key="4">
    <source>
        <dbReference type="Google" id="ProtNLM"/>
    </source>
</evidence>
<proteinExistence type="predicted"/>
<reference evidence="3" key="1">
    <citation type="submission" date="2015-10" db="EMBL/GenBank/DDBJ databases">
        <title>Complete genome sequence of Streptomyces ambofaciens DSM 40697.</title>
        <authorList>
            <person name="Thibessard A."/>
            <person name="Leblond P."/>
        </authorList>
    </citation>
    <scope>NUCLEOTIDE SEQUENCE [LARGE SCALE GENOMIC DNA]</scope>
    <source>
        <strain evidence="3">DSM 40697</strain>
    </source>
</reference>
<dbReference type="EMBL" id="CP012949">
    <property type="protein sequence ID" value="ANB09865.1"/>
    <property type="molecule type" value="Genomic_DNA"/>
</dbReference>
<feature type="compositionally biased region" description="Low complexity" evidence="1">
    <location>
        <begin position="69"/>
        <end position="85"/>
    </location>
</feature>
<name>A0ABM6B7B2_STRAM</name>
<gene>
    <name evidence="2" type="ORF">SAM40697_5912</name>
</gene>
<accession>A0ABM6B7B2</accession>
<feature type="region of interest" description="Disordered" evidence="1">
    <location>
        <begin position="49"/>
        <end position="89"/>
    </location>
</feature>
<evidence type="ECO:0000313" key="3">
    <source>
        <dbReference type="Proteomes" id="UP000076720"/>
    </source>
</evidence>
<feature type="compositionally biased region" description="Polar residues" evidence="1">
    <location>
        <begin position="49"/>
        <end position="68"/>
    </location>
</feature>
<protein>
    <recommendedName>
        <fullName evidence="4">Transposase</fullName>
    </recommendedName>
</protein>
<organism evidence="2 3">
    <name type="scientific">Streptomyces ambofaciens</name>
    <dbReference type="NCBI Taxonomy" id="1889"/>
    <lineage>
        <taxon>Bacteria</taxon>
        <taxon>Bacillati</taxon>
        <taxon>Actinomycetota</taxon>
        <taxon>Actinomycetes</taxon>
        <taxon>Kitasatosporales</taxon>
        <taxon>Streptomycetaceae</taxon>
        <taxon>Streptomyces</taxon>
    </lineage>
</organism>
<sequence>MQHRPQDGQPQPCQFLAKPFPLGITEPQRAGLLQEHGFRHGTVGRRMTQAGQQFRQSSLHTGSVTRPSTLRLPRGAPRTPPGRTTWHPTLFDGLMLHTAHPLADDTTERMETR</sequence>